<dbReference type="SUPFAM" id="SSF57850">
    <property type="entry name" value="RING/U-box"/>
    <property type="match status" value="1"/>
</dbReference>
<feature type="domain" description="RING-type" evidence="10">
    <location>
        <begin position="565"/>
        <end position="613"/>
    </location>
</feature>
<feature type="domain" description="RING-type" evidence="11">
    <location>
        <begin position="561"/>
        <end position="769"/>
    </location>
</feature>
<dbReference type="Proteomes" id="UP000274822">
    <property type="component" value="Unassembled WGS sequence"/>
</dbReference>
<dbReference type="PROSITE" id="PS51873">
    <property type="entry name" value="TRIAD"/>
    <property type="match status" value="1"/>
</dbReference>
<feature type="region of interest" description="Disordered" evidence="9">
    <location>
        <begin position="395"/>
        <end position="481"/>
    </location>
</feature>
<comment type="caution">
    <text evidence="12">The sequence shown here is derived from an EMBL/GenBank/DDBJ whole genome shotgun (WGS) entry which is preliminary data.</text>
</comment>
<feature type="compositionally biased region" description="Polar residues" evidence="9">
    <location>
        <begin position="79"/>
        <end position="95"/>
    </location>
</feature>
<dbReference type="InterPro" id="IPR013083">
    <property type="entry name" value="Znf_RING/FYVE/PHD"/>
</dbReference>
<dbReference type="AlphaFoldDB" id="A0A433QCR8"/>
<dbReference type="InterPro" id="IPR001841">
    <property type="entry name" value="Znf_RING"/>
</dbReference>
<evidence type="ECO:0000313" key="12">
    <source>
        <dbReference type="EMBL" id="RUS27524.1"/>
    </source>
</evidence>
<dbReference type="PROSITE" id="PS50089">
    <property type="entry name" value="ZF_RING_2"/>
    <property type="match status" value="1"/>
</dbReference>
<evidence type="ECO:0000259" key="10">
    <source>
        <dbReference type="PROSITE" id="PS50089"/>
    </source>
</evidence>
<feature type="region of interest" description="Disordered" evidence="9">
    <location>
        <begin position="132"/>
        <end position="170"/>
    </location>
</feature>
<evidence type="ECO:0000256" key="8">
    <source>
        <dbReference type="SAM" id="Coils"/>
    </source>
</evidence>
<evidence type="ECO:0008006" key="14">
    <source>
        <dbReference type="Google" id="ProtNLM"/>
    </source>
</evidence>
<accession>A0A433QCR8</accession>
<evidence type="ECO:0000256" key="1">
    <source>
        <dbReference type="ARBA" id="ARBA00022679"/>
    </source>
</evidence>
<evidence type="ECO:0000256" key="2">
    <source>
        <dbReference type="ARBA" id="ARBA00022723"/>
    </source>
</evidence>
<evidence type="ECO:0000256" key="7">
    <source>
        <dbReference type="PROSITE-ProRule" id="PRU00175"/>
    </source>
</evidence>
<evidence type="ECO:0000256" key="9">
    <source>
        <dbReference type="SAM" id="MobiDB-lite"/>
    </source>
</evidence>
<dbReference type="InterPro" id="IPR044066">
    <property type="entry name" value="TRIAD_supradom"/>
</dbReference>
<sequence>MHAPTRSEPGLDSGYIPKAPSNLSPSPQHCMPTGFEPRPNSGYSPTKAFKADPRFGSNLHTPVASTAWPPREPNLAPRSESNPLPTFCSSAQPRMTSRPELTRHTLHLRCGLLVYPILHGGLPAARLRASATPHDAGQHPQGRIAVPRSRPHRGGGAASQRGTVQQSPARGCRAAVPAHGARARCPRPRSAGKAIVTKPPESVMVASRSEMPIVLFDSHLRPEFHPDSPAFLCFEEQRGLVEYLHRLMPGPQEIDLEDLDAYTAMIMGSVSVLVFKASKQDMDTMLNESNLLGLEMQYKNFQLQQENLSLTKQCERMVREHQREIDNLRTEIIWPYERELSHLKQEVQTVRAELEGMTIQQRQQQSGQRGALGRLQTSNYWNFEIMDRMAQYVTPSPRQPKSYTASGPSGEQWQTDNALGPRDKGKRPDRTKSFDSDRRIRDRGVPPQGRPLTRRIFPPENPQERSRAGARTSSGGKVTYNGDADIARRLQEEFAIEESRLMAERTRAEGDHKLALEPQAEEKPHIHEGDADIACRLQEEFEIEELLLIADRTHAESFRQSILECPICSSEYPVDNTFHIDECGHDNCRTCAAQYIQTTMETRVFPCLCPCCRAAGDVARPPSVISQNMVLSALDEEGQRGWLEMERERAITSDPTIRYTRCRNSECGKLVVVGTAAEASYLTSVVCPYCSHRWYEGCATDAWHDGITCEQYRQWRAENGQADESLERIIQEQGYKRCPGMSELRPGHRKDRRLQQYDMQSVWFKLQLS</sequence>
<feature type="coiled-coil region" evidence="8">
    <location>
        <begin position="311"/>
        <end position="360"/>
    </location>
</feature>
<dbReference type="InterPro" id="IPR031127">
    <property type="entry name" value="E3_UB_ligase_RBR"/>
</dbReference>
<reference evidence="12 13" key="1">
    <citation type="journal article" date="2018" name="New Phytol.">
        <title>Phylogenomics of Endogonaceae and evolution of mycorrhizas within Mucoromycota.</title>
        <authorList>
            <person name="Chang Y."/>
            <person name="Desiro A."/>
            <person name="Na H."/>
            <person name="Sandor L."/>
            <person name="Lipzen A."/>
            <person name="Clum A."/>
            <person name="Barry K."/>
            <person name="Grigoriev I.V."/>
            <person name="Martin F.M."/>
            <person name="Stajich J.E."/>
            <person name="Smith M.E."/>
            <person name="Bonito G."/>
            <person name="Spatafora J.W."/>
        </authorList>
    </citation>
    <scope>NUCLEOTIDE SEQUENCE [LARGE SCALE GENOMIC DNA]</scope>
    <source>
        <strain evidence="12 13">AD002</strain>
    </source>
</reference>
<keyword evidence="3" id="KW-0677">Repeat</keyword>
<gene>
    <name evidence="12" type="ORF">BC938DRAFT_483120</name>
</gene>
<name>A0A433QCR8_9FUNG</name>
<dbReference type="CDD" id="cd20335">
    <property type="entry name" value="BRcat_RBR"/>
    <property type="match status" value="1"/>
</dbReference>
<evidence type="ECO:0000313" key="13">
    <source>
        <dbReference type="Proteomes" id="UP000274822"/>
    </source>
</evidence>
<dbReference type="GO" id="GO:0008270">
    <property type="term" value="F:zinc ion binding"/>
    <property type="evidence" value="ECO:0007669"/>
    <property type="project" value="UniProtKB-KW"/>
</dbReference>
<evidence type="ECO:0000256" key="3">
    <source>
        <dbReference type="ARBA" id="ARBA00022737"/>
    </source>
</evidence>
<evidence type="ECO:0000259" key="11">
    <source>
        <dbReference type="PROSITE" id="PS51873"/>
    </source>
</evidence>
<dbReference type="GO" id="GO:0016567">
    <property type="term" value="P:protein ubiquitination"/>
    <property type="evidence" value="ECO:0007669"/>
    <property type="project" value="InterPro"/>
</dbReference>
<keyword evidence="6" id="KW-0862">Zinc</keyword>
<dbReference type="GO" id="GO:0004842">
    <property type="term" value="F:ubiquitin-protein transferase activity"/>
    <property type="evidence" value="ECO:0007669"/>
    <property type="project" value="InterPro"/>
</dbReference>
<keyword evidence="13" id="KW-1185">Reference proteome</keyword>
<feature type="compositionally biased region" description="Polar residues" evidence="9">
    <location>
        <begin position="395"/>
        <end position="417"/>
    </location>
</feature>
<evidence type="ECO:0000256" key="5">
    <source>
        <dbReference type="ARBA" id="ARBA00022786"/>
    </source>
</evidence>
<keyword evidence="2" id="KW-0479">Metal-binding</keyword>
<feature type="region of interest" description="Disordered" evidence="9">
    <location>
        <begin position="1"/>
        <end position="98"/>
    </location>
</feature>
<dbReference type="Gene3D" id="3.30.40.10">
    <property type="entry name" value="Zinc/RING finger domain, C3HC4 (zinc finger)"/>
    <property type="match status" value="1"/>
</dbReference>
<dbReference type="PANTHER" id="PTHR11685">
    <property type="entry name" value="RBR FAMILY RING FINGER AND IBR DOMAIN-CONTAINING"/>
    <property type="match status" value="1"/>
</dbReference>
<feature type="compositionally biased region" description="Basic and acidic residues" evidence="9">
    <location>
        <begin position="421"/>
        <end position="444"/>
    </location>
</feature>
<dbReference type="EMBL" id="RBNJ01008236">
    <property type="protein sequence ID" value="RUS27524.1"/>
    <property type="molecule type" value="Genomic_DNA"/>
</dbReference>
<keyword evidence="8" id="KW-0175">Coiled coil</keyword>
<protein>
    <recommendedName>
        <fullName evidence="14">RING-type domain-containing protein</fullName>
    </recommendedName>
</protein>
<proteinExistence type="predicted"/>
<keyword evidence="5" id="KW-0833">Ubl conjugation pathway</keyword>
<evidence type="ECO:0000256" key="4">
    <source>
        <dbReference type="ARBA" id="ARBA00022771"/>
    </source>
</evidence>
<organism evidence="12 13">
    <name type="scientific">Jimgerdemannia flammicorona</name>
    <dbReference type="NCBI Taxonomy" id="994334"/>
    <lineage>
        <taxon>Eukaryota</taxon>
        <taxon>Fungi</taxon>
        <taxon>Fungi incertae sedis</taxon>
        <taxon>Mucoromycota</taxon>
        <taxon>Mucoromycotina</taxon>
        <taxon>Endogonomycetes</taxon>
        <taxon>Endogonales</taxon>
        <taxon>Endogonaceae</taxon>
        <taxon>Jimgerdemannia</taxon>
    </lineage>
</organism>
<keyword evidence="1" id="KW-0808">Transferase</keyword>
<evidence type="ECO:0000256" key="6">
    <source>
        <dbReference type="ARBA" id="ARBA00022833"/>
    </source>
</evidence>
<keyword evidence="4 7" id="KW-0863">Zinc-finger</keyword>